<gene>
    <name evidence="1" type="ORF">DICVIV_02810</name>
</gene>
<evidence type="ECO:0000313" key="2">
    <source>
        <dbReference type="Proteomes" id="UP000053766"/>
    </source>
</evidence>
<accession>A0A0D8Y4W3</accession>
<sequence length="98" mass="11618">MENLRRCSLYVRRRSELICFPFREMRWSNTDFHHSSSFPVEHNGLQQSGWLVGSTESTEYIVMCSFKLPHYDGKFIARHAKSTQTMEKRNEDIMAIND</sequence>
<name>A0A0D8Y4W3_DICVI</name>
<dbReference type="Proteomes" id="UP000053766">
    <property type="component" value="Unassembled WGS sequence"/>
</dbReference>
<dbReference type="EMBL" id="KN716192">
    <property type="protein sequence ID" value="KJH51049.1"/>
    <property type="molecule type" value="Genomic_DNA"/>
</dbReference>
<organism evidence="1 2">
    <name type="scientific">Dictyocaulus viviparus</name>
    <name type="common">Bovine lungworm</name>
    <dbReference type="NCBI Taxonomy" id="29172"/>
    <lineage>
        <taxon>Eukaryota</taxon>
        <taxon>Metazoa</taxon>
        <taxon>Ecdysozoa</taxon>
        <taxon>Nematoda</taxon>
        <taxon>Chromadorea</taxon>
        <taxon>Rhabditida</taxon>
        <taxon>Rhabditina</taxon>
        <taxon>Rhabditomorpha</taxon>
        <taxon>Strongyloidea</taxon>
        <taxon>Metastrongylidae</taxon>
        <taxon>Dictyocaulus</taxon>
    </lineage>
</organism>
<reference evidence="1 2" key="1">
    <citation type="submission" date="2013-11" db="EMBL/GenBank/DDBJ databases">
        <title>Draft genome of the bovine lungworm Dictyocaulus viviparus.</title>
        <authorList>
            <person name="Mitreva M."/>
        </authorList>
    </citation>
    <scope>NUCLEOTIDE SEQUENCE [LARGE SCALE GENOMIC DNA]</scope>
    <source>
        <strain evidence="1 2">HannoverDv2000</strain>
    </source>
</reference>
<dbReference type="AlphaFoldDB" id="A0A0D8Y4W3"/>
<evidence type="ECO:0000313" key="1">
    <source>
        <dbReference type="EMBL" id="KJH51049.1"/>
    </source>
</evidence>
<protein>
    <submittedName>
        <fullName evidence="1">Uncharacterized protein</fullName>
    </submittedName>
</protein>
<keyword evidence="2" id="KW-1185">Reference proteome</keyword>
<proteinExistence type="predicted"/>
<reference evidence="2" key="2">
    <citation type="journal article" date="2016" name="Sci. Rep.">
        <title>Dictyocaulus viviparus genome, variome and transcriptome elucidate lungworm biology and support future intervention.</title>
        <authorList>
            <person name="McNulty S.N."/>
            <person name="Strube C."/>
            <person name="Rosa B.A."/>
            <person name="Martin J.C."/>
            <person name="Tyagi R."/>
            <person name="Choi Y.J."/>
            <person name="Wang Q."/>
            <person name="Hallsworth Pepin K."/>
            <person name="Zhang X."/>
            <person name="Ozersky P."/>
            <person name="Wilson R.K."/>
            <person name="Sternberg P.W."/>
            <person name="Gasser R.B."/>
            <person name="Mitreva M."/>
        </authorList>
    </citation>
    <scope>NUCLEOTIDE SEQUENCE [LARGE SCALE GENOMIC DNA]</scope>
    <source>
        <strain evidence="2">HannoverDv2000</strain>
    </source>
</reference>